<name>A0A410G3X7_9FLAO</name>
<reference evidence="1 2" key="1">
    <citation type="submission" date="2019-01" db="EMBL/GenBank/DDBJ databases">
        <title>Complete genome sequencing of Aequorivita sp. H23M31.</title>
        <authorList>
            <person name="Bae J.-W."/>
        </authorList>
    </citation>
    <scope>NUCLEOTIDE SEQUENCE [LARGE SCALE GENOMIC DNA]</scope>
    <source>
        <strain evidence="1 2">H23M31</strain>
    </source>
</reference>
<sequence length="183" mass="21497">MKTRILLPALTILICFGCKAPKFYTELISTYPSEKQDDYVMNSSISPHKLVLNELKDELQNTKHIIYHYAPNPEWNSKEFSGVVYDVENDKYYYFENSQEHPRKLSVSENYQYPDDNYYKFVIDNFREGKIDYLKKLGETSNLSGYTAHEAIYDIDLKNGTNKRYTFGDFLFMNGKPTKDISN</sequence>
<protein>
    <submittedName>
        <fullName evidence="1">Uncharacterized protein</fullName>
    </submittedName>
</protein>
<accession>A0A410G3X7</accession>
<dbReference type="KEGG" id="aev:EI546_09670"/>
<dbReference type="EMBL" id="CP034951">
    <property type="protein sequence ID" value="QAA81974.1"/>
    <property type="molecule type" value="Genomic_DNA"/>
</dbReference>
<evidence type="ECO:0000313" key="2">
    <source>
        <dbReference type="Proteomes" id="UP000285517"/>
    </source>
</evidence>
<dbReference type="AlphaFoldDB" id="A0A410G3X7"/>
<proteinExistence type="predicted"/>
<dbReference type="RefSeq" id="WP_128250348.1">
    <property type="nucleotide sequence ID" value="NZ_CP034951.1"/>
</dbReference>
<dbReference type="Proteomes" id="UP000285517">
    <property type="component" value="Chromosome"/>
</dbReference>
<evidence type="ECO:0000313" key="1">
    <source>
        <dbReference type="EMBL" id="QAA81974.1"/>
    </source>
</evidence>
<keyword evidence="2" id="KW-1185">Reference proteome</keyword>
<dbReference type="OrthoDB" id="1365853at2"/>
<gene>
    <name evidence="1" type="ORF">EI546_09670</name>
</gene>
<organism evidence="1 2">
    <name type="scientific">Aequorivita ciconiae</name>
    <dbReference type="NCBI Taxonomy" id="2494375"/>
    <lineage>
        <taxon>Bacteria</taxon>
        <taxon>Pseudomonadati</taxon>
        <taxon>Bacteroidota</taxon>
        <taxon>Flavobacteriia</taxon>
        <taxon>Flavobacteriales</taxon>
        <taxon>Flavobacteriaceae</taxon>
        <taxon>Aequorivita</taxon>
    </lineage>
</organism>